<evidence type="ECO:0000313" key="4">
    <source>
        <dbReference type="Proteomes" id="UP000315496"/>
    </source>
</evidence>
<gene>
    <name evidence="3" type="ORF">GMRT_15309</name>
</gene>
<feature type="coiled-coil region" evidence="1">
    <location>
        <begin position="469"/>
        <end position="503"/>
    </location>
</feature>
<evidence type="ECO:0000256" key="2">
    <source>
        <dbReference type="SAM" id="MobiDB-lite"/>
    </source>
</evidence>
<proteinExistence type="predicted"/>
<protein>
    <submittedName>
        <fullName evidence="3">Uncharacterized protein</fullName>
    </submittedName>
</protein>
<comment type="caution">
    <text evidence="3">The sequence shown here is derived from an EMBL/GenBank/DDBJ whole genome shotgun (WGS) entry which is preliminary data.</text>
</comment>
<dbReference type="OrthoDB" id="10254128at2759"/>
<accession>A0A4Z1T8I2</accession>
<name>A0A4Z1T8I2_GIAMU</name>
<evidence type="ECO:0000313" key="3">
    <source>
        <dbReference type="EMBL" id="TNJ28889.1"/>
    </source>
</evidence>
<dbReference type="EMBL" id="VDLU01000002">
    <property type="protein sequence ID" value="TNJ28889.1"/>
    <property type="molecule type" value="Genomic_DNA"/>
</dbReference>
<feature type="coiled-coil region" evidence="1">
    <location>
        <begin position="661"/>
        <end position="713"/>
    </location>
</feature>
<keyword evidence="1" id="KW-0175">Coiled coil</keyword>
<evidence type="ECO:0000256" key="1">
    <source>
        <dbReference type="SAM" id="Coils"/>
    </source>
</evidence>
<dbReference type="VEuPathDB" id="GiardiaDB:GMRT_15309"/>
<feature type="compositionally biased region" description="Polar residues" evidence="2">
    <location>
        <begin position="650"/>
        <end position="660"/>
    </location>
</feature>
<dbReference type="AlphaFoldDB" id="A0A4Z1T8I2"/>
<organism evidence="3 4">
    <name type="scientific">Giardia muris</name>
    <dbReference type="NCBI Taxonomy" id="5742"/>
    <lineage>
        <taxon>Eukaryota</taxon>
        <taxon>Metamonada</taxon>
        <taxon>Diplomonadida</taxon>
        <taxon>Hexamitidae</taxon>
        <taxon>Giardiinae</taxon>
        <taxon>Giardia</taxon>
    </lineage>
</organism>
<reference evidence="3 4" key="1">
    <citation type="submission" date="2019-05" db="EMBL/GenBank/DDBJ databases">
        <title>The compact genome of Giardia muris reveals important steps in the evolution of intestinal protozoan parasites.</title>
        <authorList>
            <person name="Xu F."/>
            <person name="Jimenez-Gonzalez A."/>
            <person name="Einarsson E."/>
            <person name="Astvaldsson A."/>
            <person name="Peirasmaki D."/>
            <person name="Eckmann L."/>
            <person name="Andersson J.O."/>
            <person name="Svard S.G."/>
            <person name="Jerlstrom-Hultqvist J."/>
        </authorList>
    </citation>
    <scope>NUCLEOTIDE SEQUENCE [LARGE SCALE GENOMIC DNA]</scope>
    <source>
        <strain evidence="3 4">Roberts-Thomson</strain>
    </source>
</reference>
<sequence length="755" mass="83588">MPPLLKKAMDQRPGDSGLTVVMIQKVDPKTLPPSTLDQVVFNASGSDLEVRTGATRYTVDTFQTMEYASAEALADAADSIIEDFVTATLRREIGGTIVFPLIVEGSAFLTVCSPFLTLPSVLNGSSSSADVCVSLTVSVVSFVCGVAYDLLPTLTSQKTPDPIGLETSVDLIGNISYTPELGTFVLERDSLGSRAPNRGKLEEYAQVMTCLLGYALHNTSAEAVLLLYTLKKKTGEEIPLRFFAPIFRGGDRFWVENNGQPVPTLETVSRRFDLRNLSVTDKLALGCCLAGGIGFWGGTSDEPSNAFDGYTRRPANGGTLPLVPTAGSLAAVLTRNCLESATLFDHLSTKTTSALAKVLHQLLFLRAGAVLGYLTLPSTCFCTRGAVLAALSLVDAQRAPCLYKSVTPDHLVELADRIRFTLSELHLLESLEAPKAPAALKDRMQDSENGFTDRPDRKMLYANIPNPEVRKALEEKDNFIDMLERLVEELENENTVLKAELAQGPQAQMASSADETMFNSIFNPNDQSIGLSSEKEQLVRELNDDLDKLVRCGWGRQASPYRQARVDGSQSPDDMVEQLRIQAERELERANAAENEAQALRSERNADKDTIVRMRRELEDLAEQLERVRRTGVASPSHRSAPPSVLPQISGPSSHGNTVSENELRLVRQKYEDEIHSLREKSLKDLATHREEIERLKEKHREEMEILKQAVKDRYIKERDREYARMKKQLEEDYLLKVKELKLKVREAMLGQGAN</sequence>
<feature type="region of interest" description="Disordered" evidence="2">
    <location>
        <begin position="629"/>
        <end position="660"/>
    </location>
</feature>
<keyword evidence="4" id="KW-1185">Reference proteome</keyword>
<dbReference type="Proteomes" id="UP000315496">
    <property type="component" value="Chromosome 2"/>
</dbReference>